<dbReference type="AlphaFoldDB" id="A0A430B5R7"/>
<dbReference type="Gene3D" id="2.170.130.30">
    <property type="match status" value="1"/>
</dbReference>
<keyword evidence="1" id="KW-0732">Signal</keyword>
<evidence type="ECO:0000313" key="3">
    <source>
        <dbReference type="EMBL" id="RSU15650.1"/>
    </source>
</evidence>
<dbReference type="PROSITE" id="PS51257">
    <property type="entry name" value="PROKAR_LIPOPROTEIN"/>
    <property type="match status" value="1"/>
</dbReference>
<dbReference type="RefSeq" id="WP_126806269.1">
    <property type="nucleotide sequence ID" value="NZ_NGKA01000001.1"/>
</dbReference>
<feature type="signal peptide" evidence="1">
    <location>
        <begin position="1"/>
        <end position="20"/>
    </location>
</feature>
<proteinExistence type="predicted"/>
<organism evidence="3 4">
    <name type="scientific">Vagococcus elongatus</name>
    <dbReference type="NCBI Taxonomy" id="180344"/>
    <lineage>
        <taxon>Bacteria</taxon>
        <taxon>Bacillati</taxon>
        <taxon>Bacillota</taxon>
        <taxon>Bacilli</taxon>
        <taxon>Lactobacillales</taxon>
        <taxon>Enterococcaceae</taxon>
        <taxon>Vagococcus</taxon>
    </lineage>
</organism>
<evidence type="ECO:0000256" key="1">
    <source>
        <dbReference type="SAM" id="SignalP"/>
    </source>
</evidence>
<dbReference type="EMBL" id="NGKA01000001">
    <property type="protein sequence ID" value="RSU15650.1"/>
    <property type="molecule type" value="Genomic_DNA"/>
</dbReference>
<evidence type="ECO:0000259" key="2">
    <source>
        <dbReference type="Pfam" id="PF14478"/>
    </source>
</evidence>
<dbReference type="Proteomes" id="UP000287605">
    <property type="component" value="Unassembled WGS sequence"/>
</dbReference>
<accession>A0A430B5R7</accession>
<dbReference type="OrthoDB" id="2870483at2"/>
<reference evidence="3 4" key="1">
    <citation type="submission" date="2017-05" db="EMBL/GenBank/DDBJ databases">
        <title>Vagococcus spp. assemblies.</title>
        <authorList>
            <person name="Gulvik C.A."/>
        </authorList>
    </citation>
    <scope>NUCLEOTIDE SEQUENCE [LARGE SCALE GENOMIC DNA]</scope>
    <source>
        <strain evidence="3 4">CCUG 51432</strain>
    </source>
</reference>
<gene>
    <name evidence="3" type="ORF">CBF29_00825</name>
</gene>
<comment type="caution">
    <text evidence="3">The sequence shown here is derived from an EMBL/GenBank/DDBJ whole genome shotgun (WGS) entry which is preliminary data.</text>
</comment>
<feature type="chain" id="PRO_5039695517" description="Transcobalamin-like C-terminal domain-containing protein" evidence="1">
    <location>
        <begin position="21"/>
        <end position="139"/>
    </location>
</feature>
<keyword evidence="4" id="KW-1185">Reference proteome</keyword>
<sequence length="139" mass="15701">MKKKNLFLSLLCMTILFISACSTPKTTTESTPATTTEVTKQKQSEEEINVFIKIVEEDNTIADKELQVPSDSSLMSVMKENFDIVEEGGFITSVEGVEQKAEENFFWTYKINDEEVMTGAEDTILNEGDKVVFTYAQFK</sequence>
<feature type="domain" description="Transcobalamin-like C-terminal" evidence="2">
    <location>
        <begin position="71"/>
        <end position="135"/>
    </location>
</feature>
<evidence type="ECO:0000313" key="4">
    <source>
        <dbReference type="Proteomes" id="UP000287605"/>
    </source>
</evidence>
<protein>
    <recommendedName>
        <fullName evidence="2">Transcobalamin-like C-terminal domain-containing protein</fullName>
    </recommendedName>
</protein>
<name>A0A430B5R7_9ENTE</name>
<dbReference type="InterPro" id="IPR027954">
    <property type="entry name" value="Transcobalamin-like_C"/>
</dbReference>
<dbReference type="Pfam" id="PF14478">
    <property type="entry name" value="DUF4430"/>
    <property type="match status" value="1"/>
</dbReference>